<feature type="domain" description="FAD-binding FR-type" evidence="7">
    <location>
        <begin position="210"/>
        <end position="377"/>
    </location>
</feature>
<organism evidence="8 9">
    <name type="scientific">Microbulbifer elongatus</name>
    <dbReference type="NCBI Taxonomy" id="86173"/>
    <lineage>
        <taxon>Bacteria</taxon>
        <taxon>Pseudomonadati</taxon>
        <taxon>Pseudomonadota</taxon>
        <taxon>Gammaproteobacteria</taxon>
        <taxon>Cellvibrionales</taxon>
        <taxon>Microbulbiferaceae</taxon>
        <taxon>Microbulbifer</taxon>
    </lineage>
</organism>
<sequence length="522" mass="57364">MTENQRIALALGCILLWLLWVLYLYLQYRRTLRGALRLQSSQVEDSVLIAYASQSGTAATLARQSADHLGASQPVTLLPLSQVSSDTLRTVRKALFVVATYGEGEPPDNGQRFARKFLGHSSGASGEVATLDLSHLSYSVVALGDSTYERFCAFGQRLFDGMAALGARALDPLHKVDRAQGDTGALASVMPAWFRASPAMTHDRAPPAKKPVIWWRLAERVLLNTGSPGAPLFELTLRAVSDCPRWRAGDVFELQPRQPRAVVAGWLARHQLDANEWVVVAGRGQTLQAWLRERRLPGGRFSREKLLCGDFSEFPLLPMREYSVASCSAEKALKLIVRQQADSHGNLGLGSGWLTEFCEVGELFGGRLRENSHCHTPDHSRPLLMVGAGSGLAGLRAQLAERAAEASLQGGAGPVWLVYGERCAESDRPLAREVETWQQQGILSRCDRVFSRGASDQPGYVQDVLAAHAQDLCRFLARGADIYVCGNRDGMGQGVDRVLRQQLGDREVTSLLENGRYRRDLY</sequence>
<dbReference type="InterPro" id="IPR017927">
    <property type="entry name" value="FAD-bd_FR_type"/>
</dbReference>
<name>A0ABT1P2Y3_9GAMM</name>
<dbReference type="InterPro" id="IPR008254">
    <property type="entry name" value="Flavodoxin/NO_synth"/>
</dbReference>
<dbReference type="InterPro" id="IPR001433">
    <property type="entry name" value="OxRdtase_FAD/NAD-bd"/>
</dbReference>
<dbReference type="InterPro" id="IPR039261">
    <property type="entry name" value="FNR_nucleotide-bd"/>
</dbReference>
<evidence type="ECO:0000256" key="4">
    <source>
        <dbReference type="ARBA" id="ARBA00023797"/>
    </source>
</evidence>
<gene>
    <name evidence="8" type="ORF">HXX02_13615</name>
</gene>
<accession>A0ABT1P2Y3</accession>
<dbReference type="Gene3D" id="3.40.50.80">
    <property type="entry name" value="Nucleotide-binding domain of ferredoxin-NADP reductase (FNR) module"/>
    <property type="match status" value="1"/>
</dbReference>
<feature type="transmembrane region" description="Helical" evidence="5">
    <location>
        <begin position="6"/>
        <end position="26"/>
    </location>
</feature>
<dbReference type="EC" id="1.6.2.4" evidence="4"/>
<dbReference type="Pfam" id="PF00258">
    <property type="entry name" value="Flavodoxin_1"/>
    <property type="match status" value="1"/>
</dbReference>
<dbReference type="PRINTS" id="PR00371">
    <property type="entry name" value="FPNCR"/>
</dbReference>
<protein>
    <recommendedName>
        <fullName evidence="4">NADPH--hemoprotein reductase</fullName>
        <ecNumber evidence="4">1.6.2.4</ecNumber>
    </recommendedName>
</protein>
<dbReference type="InterPro" id="IPR001094">
    <property type="entry name" value="Flavdoxin-like"/>
</dbReference>
<dbReference type="PANTHER" id="PTHR19384">
    <property type="entry name" value="NITRIC OXIDE SYNTHASE-RELATED"/>
    <property type="match status" value="1"/>
</dbReference>
<keyword evidence="3" id="KW-0249">Electron transport</keyword>
<dbReference type="InterPro" id="IPR001709">
    <property type="entry name" value="Flavoprot_Pyr_Nucl_cyt_Rdtase"/>
</dbReference>
<keyword evidence="2" id="KW-0288">FMN</keyword>
<proteinExistence type="predicted"/>
<dbReference type="PROSITE" id="PS51384">
    <property type="entry name" value="FAD_FR"/>
    <property type="match status" value="1"/>
</dbReference>
<evidence type="ECO:0000313" key="9">
    <source>
        <dbReference type="Proteomes" id="UP001205566"/>
    </source>
</evidence>
<dbReference type="SUPFAM" id="SSF63380">
    <property type="entry name" value="Riboflavin synthase domain-like"/>
    <property type="match status" value="1"/>
</dbReference>
<evidence type="ECO:0000256" key="2">
    <source>
        <dbReference type="ARBA" id="ARBA00022643"/>
    </source>
</evidence>
<keyword evidence="1" id="KW-0285">Flavoprotein</keyword>
<dbReference type="InterPro" id="IPR017938">
    <property type="entry name" value="Riboflavin_synthase-like_b-brl"/>
</dbReference>
<dbReference type="Gene3D" id="3.40.50.360">
    <property type="match status" value="1"/>
</dbReference>
<dbReference type="PROSITE" id="PS50902">
    <property type="entry name" value="FLAVODOXIN_LIKE"/>
    <property type="match status" value="1"/>
</dbReference>
<evidence type="ECO:0000259" key="7">
    <source>
        <dbReference type="PROSITE" id="PS51384"/>
    </source>
</evidence>
<dbReference type="Proteomes" id="UP001205566">
    <property type="component" value="Unassembled WGS sequence"/>
</dbReference>
<dbReference type="SUPFAM" id="SSF52343">
    <property type="entry name" value="Ferredoxin reductase-like, C-terminal NADP-linked domain"/>
    <property type="match status" value="1"/>
</dbReference>
<dbReference type="EMBL" id="JACASI010000034">
    <property type="protein sequence ID" value="MCQ3830482.1"/>
    <property type="molecule type" value="Genomic_DNA"/>
</dbReference>
<keyword evidence="5" id="KW-1133">Transmembrane helix</keyword>
<feature type="domain" description="Flavodoxin-like" evidence="6">
    <location>
        <begin position="47"/>
        <end position="198"/>
    </location>
</feature>
<keyword evidence="3" id="KW-0813">Transport</keyword>
<evidence type="ECO:0000259" key="6">
    <source>
        <dbReference type="PROSITE" id="PS50902"/>
    </source>
</evidence>
<dbReference type="InterPro" id="IPR029039">
    <property type="entry name" value="Flavoprotein-like_sf"/>
</dbReference>
<reference evidence="8" key="1">
    <citation type="thesis" date="2020" institute="Technische Universitat Dresden" country="Dresden, Germany">
        <title>The Agarolytic System of Microbulbifer elongatus PORT2, Isolated from Batu Karas, Pangandaran West Java Indonesia.</title>
        <authorList>
            <person name="Anggraeni S.R."/>
        </authorList>
    </citation>
    <scope>NUCLEOTIDE SEQUENCE</scope>
    <source>
        <strain evidence="8">PORT2</strain>
    </source>
</reference>
<dbReference type="SUPFAM" id="SSF52218">
    <property type="entry name" value="Flavoproteins"/>
    <property type="match status" value="1"/>
</dbReference>
<evidence type="ECO:0000256" key="3">
    <source>
        <dbReference type="ARBA" id="ARBA00022982"/>
    </source>
</evidence>
<evidence type="ECO:0000256" key="5">
    <source>
        <dbReference type="SAM" id="Phobius"/>
    </source>
</evidence>
<dbReference type="PANTHER" id="PTHR19384:SF17">
    <property type="entry name" value="NADPH--CYTOCHROME P450 REDUCTASE"/>
    <property type="match status" value="1"/>
</dbReference>
<keyword evidence="5" id="KW-0812">Transmembrane</keyword>
<dbReference type="Pfam" id="PF00175">
    <property type="entry name" value="NAD_binding_1"/>
    <property type="match status" value="1"/>
</dbReference>
<dbReference type="RefSeq" id="WP_255875416.1">
    <property type="nucleotide sequence ID" value="NZ_JACASI010000034.1"/>
</dbReference>
<dbReference type="PRINTS" id="PR00369">
    <property type="entry name" value="FLAVODOXIN"/>
</dbReference>
<keyword evidence="9" id="KW-1185">Reference proteome</keyword>
<comment type="caution">
    <text evidence="8">The sequence shown here is derived from an EMBL/GenBank/DDBJ whole genome shotgun (WGS) entry which is preliminary data.</text>
</comment>
<evidence type="ECO:0000256" key="1">
    <source>
        <dbReference type="ARBA" id="ARBA00022630"/>
    </source>
</evidence>
<evidence type="ECO:0000313" key="8">
    <source>
        <dbReference type="EMBL" id="MCQ3830482.1"/>
    </source>
</evidence>
<keyword evidence="5" id="KW-0472">Membrane</keyword>